<dbReference type="InterPro" id="IPR016920">
    <property type="entry name" value="UCP029477"/>
</dbReference>
<protein>
    <submittedName>
        <fullName evidence="2">PA2169 family four-helix-bundle protein</fullName>
    </submittedName>
</protein>
<name>A0ABU3QC59_9SPHN</name>
<dbReference type="EMBL" id="JAVUPU010000015">
    <property type="protein sequence ID" value="MDT9601001.1"/>
    <property type="molecule type" value="Genomic_DNA"/>
</dbReference>
<dbReference type="NCBIfam" id="TIGR02284">
    <property type="entry name" value="PA2169 family four-helix-bundle protein"/>
    <property type="match status" value="1"/>
</dbReference>
<dbReference type="InterPro" id="IPR012347">
    <property type="entry name" value="Ferritin-like"/>
</dbReference>
<gene>
    <name evidence="2" type="ORF">RQX22_18765</name>
</gene>
<organism evidence="2 3">
    <name type="scientific">Sphingosinicella rhizophila</name>
    <dbReference type="NCBI Taxonomy" id="3050082"/>
    <lineage>
        <taxon>Bacteria</taxon>
        <taxon>Pseudomonadati</taxon>
        <taxon>Pseudomonadota</taxon>
        <taxon>Alphaproteobacteria</taxon>
        <taxon>Sphingomonadales</taxon>
        <taxon>Sphingosinicellaceae</taxon>
        <taxon>Sphingosinicella</taxon>
    </lineage>
</organism>
<dbReference type="InterPro" id="IPR011971">
    <property type="entry name" value="CHP02284"/>
</dbReference>
<evidence type="ECO:0000313" key="2">
    <source>
        <dbReference type="EMBL" id="MDT9601001.1"/>
    </source>
</evidence>
<dbReference type="Proteomes" id="UP001259572">
    <property type="component" value="Unassembled WGS sequence"/>
</dbReference>
<proteinExistence type="predicted"/>
<keyword evidence="3" id="KW-1185">Reference proteome</keyword>
<reference evidence="2 3" key="1">
    <citation type="submission" date="2023-05" db="EMBL/GenBank/DDBJ databases">
        <authorList>
            <person name="Guo Y."/>
        </authorList>
    </citation>
    <scope>NUCLEOTIDE SEQUENCE [LARGE SCALE GENOMIC DNA]</scope>
    <source>
        <strain evidence="2 3">GR2756</strain>
    </source>
</reference>
<dbReference type="PIRSF" id="PIRSF029477">
    <property type="entry name" value="UCP029477"/>
    <property type="match status" value="1"/>
</dbReference>
<evidence type="ECO:0000313" key="3">
    <source>
        <dbReference type="Proteomes" id="UP001259572"/>
    </source>
</evidence>
<evidence type="ECO:0000259" key="1">
    <source>
        <dbReference type="Pfam" id="PF09537"/>
    </source>
</evidence>
<dbReference type="RefSeq" id="WP_315728652.1">
    <property type="nucleotide sequence ID" value="NZ_JAVUPU010000015.1"/>
</dbReference>
<sequence length="152" mass="17160">MFEKKHDIEILNGLIETTVDSIDGYRRSAEEAPDSRFAAEFLDRAAERARVVVGLREEIRRLGGEPKDDGSLLAAAHRTFLTLRDTVAGGDDKAVIAEVDRGESYLNKTWEDALANEELSPEARKLIAQNYETVRAGHQRWQAVHHSMEERD</sequence>
<comment type="caution">
    <text evidence="2">The sequence shown here is derived from an EMBL/GenBank/DDBJ whole genome shotgun (WGS) entry which is preliminary data.</text>
</comment>
<accession>A0ABU3QC59</accession>
<dbReference type="InterPro" id="IPR019052">
    <property type="entry name" value="DUF2383"/>
</dbReference>
<dbReference type="Gene3D" id="1.20.1260.10">
    <property type="match status" value="1"/>
</dbReference>
<feature type="domain" description="DUF2383" evidence="1">
    <location>
        <begin position="8"/>
        <end position="115"/>
    </location>
</feature>
<dbReference type="Pfam" id="PF09537">
    <property type="entry name" value="DUF2383"/>
    <property type="match status" value="1"/>
</dbReference>